<gene>
    <name evidence="2" type="ORF">MTCD1_02957</name>
</gene>
<keyword evidence="3" id="KW-1185">Reference proteome</keyword>
<organism evidence="2 3">
    <name type="scientific">Colwellia marinimaniae</name>
    <dbReference type="NCBI Taxonomy" id="1513592"/>
    <lineage>
        <taxon>Bacteria</taxon>
        <taxon>Pseudomonadati</taxon>
        <taxon>Pseudomonadota</taxon>
        <taxon>Gammaproteobacteria</taxon>
        <taxon>Alteromonadales</taxon>
        <taxon>Colwelliaceae</taxon>
        <taxon>Colwellia</taxon>
    </lineage>
</organism>
<protein>
    <recommendedName>
        <fullName evidence="4">YrhK domain-containing protein</fullName>
    </recommendedName>
</protein>
<sequence>MQKDSTSKSKSKSYFSGSFIMFLGLIYNIIEQDFFGSAIFLISSVVFLSQGIIKKRAIIKESSVS</sequence>
<keyword evidence="1" id="KW-0812">Transmembrane</keyword>
<dbReference type="RefSeq" id="WP_057180649.1">
    <property type="nucleotide sequence ID" value="NZ_BDQM01000031.1"/>
</dbReference>
<keyword evidence="1" id="KW-1133">Transmembrane helix</keyword>
<keyword evidence="1" id="KW-0472">Membrane</keyword>
<reference evidence="2 3" key="1">
    <citation type="submission" date="2017-06" db="EMBL/GenBank/DDBJ databases">
        <title>Whole Genome Sequences of Colwellia marinimaniae MTCD1.</title>
        <authorList>
            <person name="Kusumoto H."/>
            <person name="Inoue M."/>
            <person name="Tanikawa K."/>
            <person name="Maeji H."/>
            <person name="Cameron J.H."/>
            <person name="Bartlett D.H."/>
        </authorList>
    </citation>
    <scope>NUCLEOTIDE SEQUENCE [LARGE SCALE GENOMIC DNA]</scope>
    <source>
        <strain evidence="2 3">MTCD1</strain>
    </source>
</reference>
<evidence type="ECO:0000256" key="1">
    <source>
        <dbReference type="SAM" id="Phobius"/>
    </source>
</evidence>
<name>A0ABQ0MY98_9GAMM</name>
<evidence type="ECO:0000313" key="2">
    <source>
        <dbReference type="EMBL" id="GAW97330.1"/>
    </source>
</evidence>
<comment type="caution">
    <text evidence="2">The sequence shown here is derived from an EMBL/GenBank/DDBJ whole genome shotgun (WGS) entry which is preliminary data.</text>
</comment>
<evidence type="ECO:0000313" key="3">
    <source>
        <dbReference type="Proteomes" id="UP000197068"/>
    </source>
</evidence>
<feature type="transmembrane region" description="Helical" evidence="1">
    <location>
        <begin position="36"/>
        <end position="53"/>
    </location>
</feature>
<dbReference type="Proteomes" id="UP000197068">
    <property type="component" value="Unassembled WGS sequence"/>
</dbReference>
<evidence type="ECO:0008006" key="4">
    <source>
        <dbReference type="Google" id="ProtNLM"/>
    </source>
</evidence>
<dbReference type="EMBL" id="BDQM01000031">
    <property type="protein sequence ID" value="GAW97330.1"/>
    <property type="molecule type" value="Genomic_DNA"/>
</dbReference>
<accession>A0ABQ0MY98</accession>
<feature type="transmembrane region" description="Helical" evidence="1">
    <location>
        <begin position="12"/>
        <end position="30"/>
    </location>
</feature>
<proteinExistence type="predicted"/>